<dbReference type="RefSeq" id="WP_181004487.1">
    <property type="nucleotide sequence ID" value="NZ_JABFDQ010000003.1"/>
</dbReference>
<name>A0A2S3X4N9_PSEPU</name>
<evidence type="ECO:0000313" key="1">
    <source>
        <dbReference type="EMBL" id="POG10551.1"/>
    </source>
</evidence>
<reference evidence="1 2" key="2">
    <citation type="submission" date="2018-03" db="EMBL/GenBank/DDBJ databases">
        <title>Draft genome of Pseudomonas putida strain KH-21-114.</title>
        <authorList>
            <person name="Yoshizawa S."/>
            <person name="Khan N.H."/>
            <person name="Nishimura M."/>
            <person name="Chiura H.X."/>
            <person name="Ogura Y."/>
            <person name="Hayashi T."/>
            <person name="Kogure K."/>
        </authorList>
    </citation>
    <scope>NUCLEOTIDE SEQUENCE [LARGE SCALE GENOMIC DNA]</scope>
    <source>
        <strain evidence="1 2">KH-21-114</strain>
    </source>
</reference>
<dbReference type="InterPro" id="IPR036412">
    <property type="entry name" value="HAD-like_sf"/>
</dbReference>
<dbReference type="EMBL" id="MINH01000019">
    <property type="protein sequence ID" value="POG10551.1"/>
    <property type="molecule type" value="Genomic_DNA"/>
</dbReference>
<dbReference type="Gene3D" id="3.40.50.1000">
    <property type="entry name" value="HAD superfamily/HAD-like"/>
    <property type="match status" value="1"/>
</dbReference>
<evidence type="ECO:0000313" key="2">
    <source>
        <dbReference type="Proteomes" id="UP000237230"/>
    </source>
</evidence>
<protein>
    <submittedName>
        <fullName evidence="1">Uncharacterized protein</fullName>
    </submittedName>
</protein>
<accession>A0A2S3X4N9</accession>
<comment type="caution">
    <text evidence="1">The sequence shown here is derived from an EMBL/GenBank/DDBJ whole genome shotgun (WGS) entry which is preliminary data.</text>
</comment>
<gene>
    <name evidence="1" type="ORF">BGP84_12775</name>
</gene>
<reference evidence="1 2" key="1">
    <citation type="submission" date="2016-08" db="EMBL/GenBank/DDBJ databases">
        <authorList>
            <person name="Seilhamer J.J."/>
        </authorList>
    </citation>
    <scope>NUCLEOTIDE SEQUENCE [LARGE SCALE GENOMIC DNA]</scope>
    <source>
        <strain evidence="1 2">KH-21-114</strain>
    </source>
</reference>
<organism evidence="1 2">
    <name type="scientific">Pseudomonas putida</name>
    <name type="common">Arthrobacter siderocapsulatus</name>
    <dbReference type="NCBI Taxonomy" id="303"/>
    <lineage>
        <taxon>Bacteria</taxon>
        <taxon>Pseudomonadati</taxon>
        <taxon>Pseudomonadota</taxon>
        <taxon>Gammaproteobacteria</taxon>
        <taxon>Pseudomonadales</taxon>
        <taxon>Pseudomonadaceae</taxon>
        <taxon>Pseudomonas</taxon>
    </lineage>
</organism>
<proteinExistence type="predicted"/>
<dbReference type="InterPro" id="IPR023214">
    <property type="entry name" value="HAD_sf"/>
</dbReference>
<dbReference type="SUPFAM" id="SSF56784">
    <property type="entry name" value="HAD-like"/>
    <property type="match status" value="1"/>
</dbReference>
<sequence>MAGLCRPTERAQLVVGDCLKLMLRHETKALKLSPRHTVGLSLVVAFQSIHCIGVHRMVGKQLLPDFNAYAFSYELGIIKPDPTIYRSVCNDLGVVPGHLFEGAAQVAMIGDSPRCDRDGPRAIGIKGFYLNRSGTEAIRNLMQFAKLVVGQSEQQARLGRSNLMSA</sequence>
<dbReference type="Proteomes" id="UP000237230">
    <property type="component" value="Unassembled WGS sequence"/>
</dbReference>
<dbReference type="AlphaFoldDB" id="A0A2S3X4N9"/>